<dbReference type="InterPro" id="IPR050300">
    <property type="entry name" value="GDXG_lipolytic_enzyme"/>
</dbReference>
<protein>
    <submittedName>
        <fullName evidence="4">Lipase esterase family protein</fullName>
    </submittedName>
</protein>
<feature type="region of interest" description="Disordered" evidence="2">
    <location>
        <begin position="549"/>
        <end position="577"/>
    </location>
</feature>
<feature type="compositionally biased region" description="Polar residues" evidence="2">
    <location>
        <begin position="795"/>
        <end position="804"/>
    </location>
</feature>
<dbReference type="GO" id="GO:0016787">
    <property type="term" value="F:hydrolase activity"/>
    <property type="evidence" value="ECO:0007669"/>
    <property type="project" value="UniProtKB-KW"/>
</dbReference>
<gene>
    <name evidence="4" type="ORF">MBM_06428</name>
</gene>
<feature type="compositionally biased region" description="Polar residues" evidence="2">
    <location>
        <begin position="760"/>
        <end position="784"/>
    </location>
</feature>
<dbReference type="InterPro" id="IPR013094">
    <property type="entry name" value="AB_hydrolase_3"/>
</dbReference>
<feature type="region of interest" description="Disordered" evidence="2">
    <location>
        <begin position="760"/>
        <end position="804"/>
    </location>
</feature>
<dbReference type="Proteomes" id="UP000006753">
    <property type="component" value="Unassembled WGS sequence"/>
</dbReference>
<dbReference type="EMBL" id="JH921442">
    <property type="protein sequence ID" value="EKD15212.1"/>
    <property type="molecule type" value="Genomic_DNA"/>
</dbReference>
<organism evidence="4 5">
    <name type="scientific">Marssonina brunnea f. sp. multigermtubi (strain MB_m1)</name>
    <name type="common">Marssonina leaf spot fungus</name>
    <dbReference type="NCBI Taxonomy" id="1072389"/>
    <lineage>
        <taxon>Eukaryota</taxon>
        <taxon>Fungi</taxon>
        <taxon>Dikarya</taxon>
        <taxon>Ascomycota</taxon>
        <taxon>Pezizomycotina</taxon>
        <taxon>Leotiomycetes</taxon>
        <taxon>Helotiales</taxon>
        <taxon>Drepanopezizaceae</taxon>
        <taxon>Drepanopeziza</taxon>
    </lineage>
</organism>
<dbReference type="Gene3D" id="3.40.50.1820">
    <property type="entry name" value="alpha/beta hydrolase"/>
    <property type="match status" value="1"/>
</dbReference>
<name>K1WS75_MARBU</name>
<dbReference type="eggNOG" id="KOG1515">
    <property type="taxonomic scope" value="Eukaryota"/>
</dbReference>
<dbReference type="InterPro" id="IPR029058">
    <property type="entry name" value="AB_hydrolase_fold"/>
</dbReference>
<evidence type="ECO:0000256" key="1">
    <source>
        <dbReference type="ARBA" id="ARBA00022801"/>
    </source>
</evidence>
<feature type="compositionally biased region" description="Basic and acidic residues" evidence="2">
    <location>
        <begin position="623"/>
        <end position="641"/>
    </location>
</feature>
<dbReference type="KEGG" id="mbe:MBM_06428"/>
<reference evidence="4 5" key="1">
    <citation type="journal article" date="2012" name="BMC Genomics">
        <title>Sequencing the genome of Marssonina brunnea reveals fungus-poplar co-evolution.</title>
        <authorList>
            <person name="Zhu S."/>
            <person name="Cao Y.-Z."/>
            <person name="Jiang C."/>
            <person name="Tan B.-Y."/>
            <person name="Wang Z."/>
            <person name="Feng S."/>
            <person name="Zhang L."/>
            <person name="Su X.-H."/>
            <person name="Brejova B."/>
            <person name="Vinar T."/>
            <person name="Xu M."/>
            <person name="Wang M.-X."/>
            <person name="Zhang S.-G."/>
            <person name="Huang M.-R."/>
            <person name="Wu R."/>
            <person name="Zhou Y."/>
        </authorList>
    </citation>
    <scope>NUCLEOTIDE SEQUENCE [LARGE SCALE GENOMIC DNA]</scope>
    <source>
        <strain evidence="4 5">MB_m1</strain>
    </source>
</reference>
<feature type="compositionally biased region" description="Basic residues" evidence="2">
    <location>
        <begin position="642"/>
        <end position="651"/>
    </location>
</feature>
<dbReference type="Pfam" id="PF07859">
    <property type="entry name" value="Abhydrolase_3"/>
    <property type="match status" value="1"/>
</dbReference>
<proteinExistence type="predicted"/>
<dbReference type="OMA" id="YDSCCHV"/>
<dbReference type="PANTHER" id="PTHR48081:SF19">
    <property type="entry name" value="AB HYDROLASE SUPERFAMILY PROTEIN C4A8.06C"/>
    <property type="match status" value="1"/>
</dbReference>
<dbReference type="OrthoDB" id="2336090at2759"/>
<feature type="compositionally biased region" description="Basic and acidic residues" evidence="2">
    <location>
        <begin position="785"/>
        <end position="794"/>
    </location>
</feature>
<dbReference type="PANTHER" id="PTHR48081">
    <property type="entry name" value="AB HYDROLASE SUPERFAMILY PROTEIN C4A8.06C"/>
    <property type="match status" value="1"/>
</dbReference>
<dbReference type="InParanoid" id="K1WS75"/>
<evidence type="ECO:0000313" key="4">
    <source>
        <dbReference type="EMBL" id="EKD15212.1"/>
    </source>
</evidence>
<feature type="domain" description="Alpha/beta hydrolase fold-3" evidence="3">
    <location>
        <begin position="147"/>
        <end position="345"/>
    </location>
</feature>
<evidence type="ECO:0000259" key="3">
    <source>
        <dbReference type="Pfam" id="PF07859"/>
    </source>
</evidence>
<feature type="region of interest" description="Disordered" evidence="2">
    <location>
        <begin position="601"/>
        <end position="702"/>
    </location>
</feature>
<dbReference type="SUPFAM" id="SSF53474">
    <property type="entry name" value="alpha/beta-Hydrolases"/>
    <property type="match status" value="1"/>
</dbReference>
<feature type="compositionally biased region" description="Basic and acidic residues" evidence="2">
    <location>
        <begin position="567"/>
        <end position="577"/>
    </location>
</feature>
<keyword evidence="1" id="KW-0378">Hydrolase</keyword>
<evidence type="ECO:0000313" key="5">
    <source>
        <dbReference type="Proteomes" id="UP000006753"/>
    </source>
</evidence>
<dbReference type="HOGENOM" id="CLU_004893_0_0_1"/>
<keyword evidence="5" id="KW-1185">Reference proteome</keyword>
<evidence type="ECO:0000256" key="2">
    <source>
        <dbReference type="SAM" id="MobiDB-lite"/>
    </source>
</evidence>
<feature type="compositionally biased region" description="Polar residues" evidence="2">
    <location>
        <begin position="692"/>
        <end position="702"/>
    </location>
</feature>
<sequence>MVFNTATVGGAVTPVVIQTFLSHYLNRKPLAQKPTAHVSYDEGLQLIRKFLLYASYHTVEDLQRFTAQWVPHPRWVKVDEVTISEEHVKKAAEHIQEQLGEHGIKKVGGKTWWQWRRPGSEVKAEWIEMRSDYNERKVKKDPGKRVMLYVHGGAYFFGSVDEHRYQMQRHARKLKARVFAREFSRYRLAPQFPFPCGLHDCLAAYLYLLTVQDPTTIILAGDSAGGGMVLSMLVVLRDRNLPLPAGAVLISPWVDLTHSFPSVAGDNPLDYIPPHGQGRNLSIMIEGKLVEIKDQIQMYASNQLISHPLVSPVLQPSLGGLPPLLILTGGGEMLRDEQIYIAHKAANPIIYAPGDVFLDESLHNYNRNQVNRWKPTDVQLQVWDDLCHVAPTLSFTRPAKYMYRSIAQFGAWALARAQESEIDILDDDSVSVISQSSDSGEEDEAVMRKQATQIDTRQVAGQVGKAGDPLPPFNKHMIRQRVDRHGNIFNLEPASELPACNVPASEVGVIKEGPVKKWMAAKREWDTKFASAKRKIQKQRAKEMAKGYADFGHGEVPPPSALAGRRKAGDDFREEKKSRSMGMSLWALWGSKHDEKTMALEKEADKEPETTVASAVDGAGARPLHDTKTNQGKEMDRGRKPGHDRRRSRRKNVADEHQTGDNDVDQNTPAFDLLTIRNQQADTPRDEHLTPMLTTDNSNYPYGTPATVGNQQSVEEYDLKRPKANGIAFPFTLKGYQSTASMTTLTSVVGVPPASDVRNSGTFTSGVSQNKTDIDALNSTGNSSEEAKASREVEQPTSIMASSNAGALAASEIEGKGKEKVVENGEVVSAERPPMETFFTATDVTAVLEKAHK</sequence>
<accession>K1WS75</accession>
<dbReference type="AlphaFoldDB" id="K1WS75"/>